<dbReference type="NCBIfam" id="NF033631">
    <property type="entry name" value="SLATT_5"/>
    <property type="match status" value="1"/>
</dbReference>
<keyword evidence="1" id="KW-0812">Transmembrane</keyword>
<dbReference type="EMBL" id="QNSE01000007">
    <property type="protein sequence ID" value="RBP83049.1"/>
    <property type="molecule type" value="Genomic_DNA"/>
</dbReference>
<gene>
    <name evidence="3" type="ORF">DFP80_10715</name>
</gene>
<organism evidence="3 4">
    <name type="scientific">Marinomonas rhizomae</name>
    <dbReference type="NCBI Taxonomy" id="491948"/>
    <lineage>
        <taxon>Bacteria</taxon>
        <taxon>Pseudomonadati</taxon>
        <taxon>Pseudomonadota</taxon>
        <taxon>Gammaproteobacteria</taxon>
        <taxon>Oceanospirillales</taxon>
        <taxon>Oceanospirillaceae</taxon>
        <taxon>Marinomonas</taxon>
    </lineage>
</organism>
<dbReference type="Proteomes" id="UP000252792">
    <property type="component" value="Unassembled WGS sequence"/>
</dbReference>
<sequence length="212" mass="24690">MSLSNSIWWTRKARIQAEKRLLANAFQSQVILLWYSFFAVCVSVYYLKNSQDETQAIAWVLYSVLILCLSVFINGLSFKERAALIKECYESLTSILIKARDKDSDKSTLSKEYESKLNACENHTDNDFAIALCQEYWASSPAVKAATKRKHKFGYHNVENALTRAPSSHHWFLAFKYFFFRYITLLAFYSLPVLILFFLNIINSNFCFLFKN</sequence>
<feature type="domain" description="SMODS and SLOG-associating 2TM effector" evidence="2">
    <location>
        <begin position="2"/>
        <end position="197"/>
    </location>
</feature>
<dbReference type="InterPro" id="IPR041115">
    <property type="entry name" value="SLATT_5"/>
</dbReference>
<evidence type="ECO:0000259" key="2">
    <source>
        <dbReference type="Pfam" id="PF18160"/>
    </source>
</evidence>
<dbReference type="Pfam" id="PF18160">
    <property type="entry name" value="SLATT_5"/>
    <property type="match status" value="1"/>
</dbReference>
<evidence type="ECO:0000256" key="1">
    <source>
        <dbReference type="SAM" id="Phobius"/>
    </source>
</evidence>
<dbReference type="AlphaFoldDB" id="A0A366J9J6"/>
<dbReference type="RefSeq" id="WP_206610597.1">
    <property type="nucleotide sequence ID" value="NZ_QNSE01000007.1"/>
</dbReference>
<evidence type="ECO:0000313" key="3">
    <source>
        <dbReference type="EMBL" id="RBP83049.1"/>
    </source>
</evidence>
<feature type="transmembrane region" description="Helical" evidence="1">
    <location>
        <begin position="21"/>
        <end position="45"/>
    </location>
</feature>
<proteinExistence type="predicted"/>
<name>A0A366J9J6_9GAMM</name>
<feature type="transmembrane region" description="Helical" evidence="1">
    <location>
        <begin position="179"/>
        <end position="202"/>
    </location>
</feature>
<keyword evidence="1" id="KW-1133">Transmembrane helix</keyword>
<reference evidence="3 4" key="1">
    <citation type="submission" date="2018-06" db="EMBL/GenBank/DDBJ databases">
        <title>Genomic Encyclopedia of Type Strains, Phase III (KMG-III): the genomes of soil and plant-associated and newly described type strains.</title>
        <authorList>
            <person name="Whitman W."/>
        </authorList>
    </citation>
    <scope>NUCLEOTIDE SEQUENCE [LARGE SCALE GENOMIC DNA]</scope>
    <source>
        <strain evidence="3 4">CECT 7377</strain>
    </source>
</reference>
<accession>A0A366J9J6</accession>
<feature type="transmembrane region" description="Helical" evidence="1">
    <location>
        <begin position="57"/>
        <end position="76"/>
    </location>
</feature>
<evidence type="ECO:0000313" key="4">
    <source>
        <dbReference type="Proteomes" id="UP000252792"/>
    </source>
</evidence>
<protein>
    <recommendedName>
        <fullName evidence="2">SMODS and SLOG-associating 2TM effector domain-containing protein</fullName>
    </recommendedName>
</protein>
<comment type="caution">
    <text evidence="3">The sequence shown here is derived from an EMBL/GenBank/DDBJ whole genome shotgun (WGS) entry which is preliminary data.</text>
</comment>
<keyword evidence="4" id="KW-1185">Reference proteome</keyword>
<keyword evidence="1" id="KW-0472">Membrane</keyword>